<keyword evidence="1" id="KW-0418">Kinase</keyword>
<dbReference type="Proteomes" id="UP000325315">
    <property type="component" value="Unassembled WGS sequence"/>
</dbReference>
<sequence>MCSTYPSEEITIESKPYSTVESLEVEPNLSHEEEPIHILAKEVKELRNKIIPLVKVLWRNHSMEKATWERKSLMKEQYPQHLQRKDEIGEPSVKCLAGILLGFDNMPFFKMPHWNSPFGEF</sequence>
<dbReference type="PANTHER" id="PTHR46148">
    <property type="entry name" value="CHROMO DOMAIN-CONTAINING PROTEIN"/>
    <property type="match status" value="1"/>
</dbReference>
<dbReference type="PANTHER" id="PTHR46148:SF44">
    <property type="entry name" value="GAG-POL POLYPROTEIN"/>
    <property type="match status" value="1"/>
</dbReference>
<gene>
    <name evidence="1" type="ORF">EPI10_024178</name>
</gene>
<reference evidence="2" key="1">
    <citation type="journal article" date="2019" name="Plant Biotechnol. J.">
        <title>Genome sequencing of the Australian wild diploid species Gossypium australe highlights disease resistance and delayed gland morphogenesis.</title>
        <authorList>
            <person name="Cai Y."/>
            <person name="Cai X."/>
            <person name="Wang Q."/>
            <person name="Wang P."/>
            <person name="Zhang Y."/>
            <person name="Cai C."/>
            <person name="Xu Y."/>
            <person name="Wang K."/>
            <person name="Zhou Z."/>
            <person name="Wang C."/>
            <person name="Geng S."/>
            <person name="Li B."/>
            <person name="Dong Q."/>
            <person name="Hou Y."/>
            <person name="Wang H."/>
            <person name="Ai P."/>
            <person name="Liu Z."/>
            <person name="Yi F."/>
            <person name="Sun M."/>
            <person name="An G."/>
            <person name="Cheng J."/>
            <person name="Zhang Y."/>
            <person name="Shi Q."/>
            <person name="Xie Y."/>
            <person name="Shi X."/>
            <person name="Chang Y."/>
            <person name="Huang F."/>
            <person name="Chen Y."/>
            <person name="Hong S."/>
            <person name="Mi L."/>
            <person name="Sun Q."/>
            <person name="Zhang L."/>
            <person name="Zhou B."/>
            <person name="Peng R."/>
            <person name="Zhang X."/>
            <person name="Liu F."/>
        </authorList>
    </citation>
    <scope>NUCLEOTIDE SEQUENCE [LARGE SCALE GENOMIC DNA]</scope>
    <source>
        <strain evidence="2">cv. PA1801</strain>
    </source>
</reference>
<evidence type="ECO:0000313" key="2">
    <source>
        <dbReference type="Proteomes" id="UP000325315"/>
    </source>
</evidence>
<dbReference type="GO" id="GO:0016301">
    <property type="term" value="F:kinase activity"/>
    <property type="evidence" value="ECO:0007669"/>
    <property type="project" value="UniProtKB-KW"/>
</dbReference>
<keyword evidence="2" id="KW-1185">Reference proteome</keyword>
<dbReference type="EMBL" id="SMMG02000005">
    <property type="protein sequence ID" value="KAA3473831.1"/>
    <property type="molecule type" value="Genomic_DNA"/>
</dbReference>
<organism evidence="1 2">
    <name type="scientific">Gossypium australe</name>
    <dbReference type="NCBI Taxonomy" id="47621"/>
    <lineage>
        <taxon>Eukaryota</taxon>
        <taxon>Viridiplantae</taxon>
        <taxon>Streptophyta</taxon>
        <taxon>Embryophyta</taxon>
        <taxon>Tracheophyta</taxon>
        <taxon>Spermatophyta</taxon>
        <taxon>Magnoliopsida</taxon>
        <taxon>eudicotyledons</taxon>
        <taxon>Gunneridae</taxon>
        <taxon>Pentapetalae</taxon>
        <taxon>rosids</taxon>
        <taxon>malvids</taxon>
        <taxon>Malvales</taxon>
        <taxon>Malvaceae</taxon>
        <taxon>Malvoideae</taxon>
        <taxon>Gossypium</taxon>
    </lineage>
</organism>
<proteinExistence type="predicted"/>
<name>A0A5B6VWS9_9ROSI</name>
<keyword evidence="1" id="KW-0675">Receptor</keyword>
<dbReference type="OrthoDB" id="2020640at2759"/>
<dbReference type="AlphaFoldDB" id="A0A5B6VWS9"/>
<accession>A0A5B6VWS9</accession>
<comment type="caution">
    <text evidence="1">The sequence shown here is derived from an EMBL/GenBank/DDBJ whole genome shotgun (WGS) entry which is preliminary data.</text>
</comment>
<keyword evidence="1" id="KW-0808">Transferase</keyword>
<evidence type="ECO:0000313" key="1">
    <source>
        <dbReference type="EMBL" id="KAA3473831.1"/>
    </source>
</evidence>
<protein>
    <submittedName>
        <fullName evidence="1">Receptor-like protein kinase</fullName>
    </submittedName>
</protein>